<accession>A0A7J6NMW8</accession>
<dbReference type="InterPro" id="IPR052055">
    <property type="entry name" value="Hepadnavirus_pol/RT"/>
</dbReference>
<dbReference type="EMBL" id="JABANP010000287">
    <property type="protein sequence ID" value="KAF4684900.1"/>
    <property type="molecule type" value="Genomic_DNA"/>
</dbReference>
<comment type="caution">
    <text evidence="1">The sequence shown here is derived from an EMBL/GenBank/DDBJ whole genome shotgun (WGS) entry which is preliminary data.</text>
</comment>
<dbReference type="OrthoDB" id="3249498at2759"/>
<name>A0A7J6NMW8_PEROL</name>
<sequence length="494" mass="54674">VGLLRAMLLATQDCDQEEDVALLDEILQHGGVNIGIERVTSLRIMKALVTSQSDSWRNYSSAELLEYVWESLMEYYDSEVAKRVYGRPAISASKGVSCRVLQQLRRRMEEYGVIDDLRRSGVNARVGTEETIQLPGASTTALILQRIRDGPRLVAHRRLPLRPPELTPALGLQLHIDDRNYFCLRIHATRRLIGLLLLDAVLGMQDFYEKIRVSDCPVILGLQWNLRNNTVGIAKGKAEAIVSDIERILAATSGQSKAPVPLLKTVTGRLSWACHAVAERLACRTIALSEEAKSDLDFFRTKSLSLARIPASFLLGWGSKLGRAPHESDVSIVVSDASTSGLGGLVVGEGKAYWYRLYLESPDSSIVSQFVEPSNWDSWESSDICSLVLCGCSVASADRPVVILCDNVSAVAAINKLSAKSPRMNRLLRNLAKAWGYSRGLRAYHLPTQDNWLADSLSRQSPRQVEEYLIGASMSQIDMQTVTTNLKMLCCEEP</sequence>
<protein>
    <submittedName>
        <fullName evidence="1">Uncharacterized protein</fullName>
    </submittedName>
</protein>
<feature type="non-terminal residue" evidence="1">
    <location>
        <position position="1"/>
    </location>
</feature>
<evidence type="ECO:0000313" key="1">
    <source>
        <dbReference type="EMBL" id="KAF4684900.1"/>
    </source>
</evidence>
<dbReference type="PANTHER" id="PTHR33050">
    <property type="entry name" value="REVERSE TRANSCRIPTASE DOMAIN-CONTAINING PROTEIN"/>
    <property type="match status" value="1"/>
</dbReference>
<proteinExistence type="predicted"/>
<dbReference type="AlphaFoldDB" id="A0A7J6NMW8"/>
<organism evidence="1 2">
    <name type="scientific">Perkinsus olseni</name>
    <name type="common">Perkinsus atlanticus</name>
    <dbReference type="NCBI Taxonomy" id="32597"/>
    <lineage>
        <taxon>Eukaryota</taxon>
        <taxon>Sar</taxon>
        <taxon>Alveolata</taxon>
        <taxon>Perkinsozoa</taxon>
        <taxon>Perkinsea</taxon>
        <taxon>Perkinsida</taxon>
        <taxon>Perkinsidae</taxon>
        <taxon>Perkinsus</taxon>
    </lineage>
</organism>
<evidence type="ECO:0000313" key="2">
    <source>
        <dbReference type="Proteomes" id="UP000541610"/>
    </source>
</evidence>
<reference evidence="1 2" key="1">
    <citation type="submission" date="2020-04" db="EMBL/GenBank/DDBJ databases">
        <title>Perkinsus olseni comparative genomics.</title>
        <authorList>
            <person name="Bogema D.R."/>
        </authorList>
    </citation>
    <scope>NUCLEOTIDE SEQUENCE [LARGE SCALE GENOMIC DNA]</scope>
    <source>
        <strain evidence="1">00978-12</strain>
    </source>
</reference>
<gene>
    <name evidence="1" type="ORF">FOZ60_007121</name>
</gene>
<dbReference type="Proteomes" id="UP000541610">
    <property type="component" value="Unassembled WGS sequence"/>
</dbReference>
<dbReference type="PANTHER" id="PTHR33050:SF7">
    <property type="entry name" value="RIBONUCLEASE H"/>
    <property type="match status" value="1"/>
</dbReference>